<gene>
    <name evidence="4" type="ORF">A7U60_g473</name>
</gene>
<dbReference type="AlphaFoldDB" id="A0A9Q5I604"/>
<organism evidence="4 5">
    <name type="scientific">Sanghuangporus baumii</name>
    <name type="common">Phellinus baumii</name>
    <dbReference type="NCBI Taxonomy" id="108892"/>
    <lineage>
        <taxon>Eukaryota</taxon>
        <taxon>Fungi</taxon>
        <taxon>Dikarya</taxon>
        <taxon>Basidiomycota</taxon>
        <taxon>Agaricomycotina</taxon>
        <taxon>Agaricomycetes</taxon>
        <taxon>Hymenochaetales</taxon>
        <taxon>Hymenochaetaceae</taxon>
        <taxon>Sanghuangporus</taxon>
    </lineage>
</organism>
<evidence type="ECO:0000256" key="1">
    <source>
        <dbReference type="ARBA" id="ARBA00022630"/>
    </source>
</evidence>
<evidence type="ECO:0000256" key="3">
    <source>
        <dbReference type="ARBA" id="ARBA00023002"/>
    </source>
</evidence>
<dbReference type="InterPro" id="IPR036188">
    <property type="entry name" value="FAD/NAD-bd_sf"/>
</dbReference>
<keyword evidence="1" id="KW-0285">Flavoprotein</keyword>
<protein>
    <submittedName>
        <fullName evidence="4">FAD/NAD-binding domain-containing protein</fullName>
    </submittedName>
</protein>
<dbReference type="PANTHER" id="PTHR43539:SF68">
    <property type="entry name" value="FLAVIN-BINDING MONOOXYGENASE-LIKE PROTEIN (AFU_ORTHOLOGUE AFUA_4G09220)"/>
    <property type="match status" value="1"/>
</dbReference>
<dbReference type="InterPro" id="IPR050982">
    <property type="entry name" value="Auxin_biosynth/cation_transpt"/>
</dbReference>
<proteinExistence type="predicted"/>
<dbReference type="Pfam" id="PF00743">
    <property type="entry name" value="FMO-like"/>
    <property type="match status" value="1"/>
</dbReference>
<dbReference type="InterPro" id="IPR020946">
    <property type="entry name" value="Flavin_mOase-like"/>
</dbReference>
<keyword evidence="3" id="KW-0560">Oxidoreductase</keyword>
<accession>A0A9Q5I604</accession>
<dbReference type="Gene3D" id="3.50.50.60">
    <property type="entry name" value="FAD/NAD(P)-binding domain"/>
    <property type="match status" value="1"/>
</dbReference>
<sequence>MSASQPEIALPTLTRLSAWLPKEINTSSVASEWFDQFAQHLEKGNVAGVAALLTSSGLRLLHVLLIGEDRSLPYGYLERAFIISKFSVSDLFRVMESACSLYKPRRTEGLPGASRSTSPNHGDDWLAERQREVSFEGSESIVVIHLVATIADWLEFYAQALDFNVRMGANVEKIEEGAVPGQDPWNVRVFRANGERRILKPRHVVLATSLYGSPPRKPNFPGVERFKGRLIHTTEYKTAREHEGKKIVVIGACTSGHDVCQEHVKRGINVTMVQRESTYIMNTKNGAGTLHKGPCNEEHLYISVKERP</sequence>
<evidence type="ECO:0000313" key="5">
    <source>
        <dbReference type="Proteomes" id="UP000757232"/>
    </source>
</evidence>
<dbReference type="Proteomes" id="UP000757232">
    <property type="component" value="Unassembled WGS sequence"/>
</dbReference>
<evidence type="ECO:0000256" key="2">
    <source>
        <dbReference type="ARBA" id="ARBA00022827"/>
    </source>
</evidence>
<dbReference type="GO" id="GO:0050661">
    <property type="term" value="F:NADP binding"/>
    <property type="evidence" value="ECO:0007669"/>
    <property type="project" value="InterPro"/>
</dbReference>
<dbReference type="OrthoDB" id="74360at2759"/>
<dbReference type="SUPFAM" id="SSF51905">
    <property type="entry name" value="FAD/NAD(P)-binding domain"/>
    <property type="match status" value="1"/>
</dbReference>
<evidence type="ECO:0000313" key="4">
    <source>
        <dbReference type="EMBL" id="OCB92159.1"/>
    </source>
</evidence>
<keyword evidence="5" id="KW-1185">Reference proteome</keyword>
<keyword evidence="2" id="KW-0274">FAD</keyword>
<dbReference type="PANTHER" id="PTHR43539">
    <property type="entry name" value="FLAVIN-BINDING MONOOXYGENASE-LIKE PROTEIN (AFU_ORTHOLOGUE AFUA_4G09220)"/>
    <property type="match status" value="1"/>
</dbReference>
<comment type="caution">
    <text evidence="4">The sequence shown here is derived from an EMBL/GenBank/DDBJ whole genome shotgun (WGS) entry which is preliminary data.</text>
</comment>
<reference evidence="4" key="1">
    <citation type="submission" date="2016-06" db="EMBL/GenBank/DDBJ databases">
        <title>Draft Genome sequence of the fungus Inonotus baumii.</title>
        <authorList>
            <person name="Zhu H."/>
            <person name="Lin W."/>
        </authorList>
    </citation>
    <scope>NUCLEOTIDE SEQUENCE</scope>
    <source>
        <strain evidence="4">821</strain>
    </source>
</reference>
<dbReference type="GO" id="GO:0004499">
    <property type="term" value="F:N,N-dimethylaniline monooxygenase activity"/>
    <property type="evidence" value="ECO:0007669"/>
    <property type="project" value="InterPro"/>
</dbReference>
<name>A0A9Q5I604_SANBA</name>
<dbReference type="GO" id="GO:0050660">
    <property type="term" value="F:flavin adenine dinucleotide binding"/>
    <property type="evidence" value="ECO:0007669"/>
    <property type="project" value="InterPro"/>
</dbReference>
<dbReference type="EMBL" id="LNZH02000025">
    <property type="protein sequence ID" value="OCB92159.1"/>
    <property type="molecule type" value="Genomic_DNA"/>
</dbReference>